<evidence type="ECO:0000256" key="1">
    <source>
        <dbReference type="SAM" id="MobiDB-lite"/>
    </source>
</evidence>
<name>A0ABY5VHT1_9FIRM</name>
<feature type="domain" description="HTH cro/C1-type" evidence="2">
    <location>
        <begin position="18"/>
        <end position="39"/>
    </location>
</feature>
<feature type="compositionally biased region" description="Basic and acidic residues" evidence="1">
    <location>
        <begin position="48"/>
        <end position="73"/>
    </location>
</feature>
<proteinExistence type="predicted"/>
<keyword evidence="4" id="KW-1185">Reference proteome</keyword>
<dbReference type="Proteomes" id="UP001060164">
    <property type="component" value="Chromosome"/>
</dbReference>
<dbReference type="InterPro" id="IPR001387">
    <property type="entry name" value="Cro/C1-type_HTH"/>
</dbReference>
<organism evidence="3 4">
    <name type="scientific">Ruminococcus gauvreauii</name>
    <dbReference type="NCBI Taxonomy" id="438033"/>
    <lineage>
        <taxon>Bacteria</taxon>
        <taxon>Bacillati</taxon>
        <taxon>Bacillota</taxon>
        <taxon>Clostridia</taxon>
        <taxon>Eubacteriales</taxon>
        <taxon>Oscillospiraceae</taxon>
        <taxon>Ruminococcus</taxon>
    </lineage>
</organism>
<dbReference type="RefSeq" id="WP_083963491.1">
    <property type="nucleotide sequence ID" value="NZ_CABLBR010000039.1"/>
</dbReference>
<evidence type="ECO:0000313" key="4">
    <source>
        <dbReference type="Proteomes" id="UP001060164"/>
    </source>
</evidence>
<accession>A0ABY5VHT1</accession>
<reference evidence="3" key="1">
    <citation type="journal article" date="2022" name="Cell">
        <title>Design, construction, and in vivo augmentation of a complex gut microbiome.</title>
        <authorList>
            <person name="Cheng A.G."/>
            <person name="Ho P.Y."/>
            <person name="Aranda-Diaz A."/>
            <person name="Jain S."/>
            <person name="Yu F.B."/>
            <person name="Meng X."/>
            <person name="Wang M."/>
            <person name="Iakiviak M."/>
            <person name="Nagashima K."/>
            <person name="Zhao A."/>
            <person name="Murugkar P."/>
            <person name="Patil A."/>
            <person name="Atabakhsh K."/>
            <person name="Weakley A."/>
            <person name="Yan J."/>
            <person name="Brumbaugh A.R."/>
            <person name="Higginbottom S."/>
            <person name="Dimas A."/>
            <person name="Shiver A.L."/>
            <person name="Deutschbauer A."/>
            <person name="Neff N."/>
            <person name="Sonnenburg J.L."/>
            <person name="Huang K.C."/>
            <person name="Fischbach M.A."/>
        </authorList>
    </citation>
    <scope>NUCLEOTIDE SEQUENCE</scope>
    <source>
        <strain evidence="3">DSM 19829</strain>
    </source>
</reference>
<gene>
    <name evidence="3" type="ORF">NQ502_03555</name>
</gene>
<evidence type="ECO:0000259" key="2">
    <source>
        <dbReference type="Pfam" id="PF13443"/>
    </source>
</evidence>
<dbReference type="EMBL" id="CP102290">
    <property type="protein sequence ID" value="UWP60144.1"/>
    <property type="molecule type" value="Genomic_DNA"/>
</dbReference>
<dbReference type="Pfam" id="PF13443">
    <property type="entry name" value="HTH_26"/>
    <property type="match status" value="1"/>
</dbReference>
<evidence type="ECO:0000313" key="3">
    <source>
        <dbReference type="EMBL" id="UWP60144.1"/>
    </source>
</evidence>
<sequence length="90" mass="10759">MCRLLLVVLSWGRLLSFLLLYTICEFLQCQPGDIMEYVKPPTEDDDDLPRFMREDRNQTPDPQKETDPLPKEIDYDELPLFMQKHFKKNP</sequence>
<protein>
    <submittedName>
        <fullName evidence="3">Helix-turn-helix transcriptional regulator</fullName>
    </submittedName>
</protein>
<feature type="region of interest" description="Disordered" evidence="1">
    <location>
        <begin position="38"/>
        <end position="74"/>
    </location>
</feature>